<dbReference type="OrthoDB" id="262508at2"/>
<dbReference type="HOGENOM" id="CLU_535157_0_0_10"/>
<dbReference type="STRING" id="984262.SGRA_3138"/>
<dbReference type="InterPro" id="IPR043746">
    <property type="entry name" value="DUF5691"/>
</dbReference>
<accession>H6KZU0</accession>
<dbReference type="Pfam" id="PF18944">
    <property type="entry name" value="DUF5691"/>
    <property type="match status" value="1"/>
</dbReference>
<keyword evidence="2" id="KW-1185">Reference proteome</keyword>
<dbReference type="RefSeq" id="WP_015693464.1">
    <property type="nucleotide sequence ID" value="NC_016940.1"/>
</dbReference>
<proteinExistence type="predicted"/>
<dbReference type="EMBL" id="CP002831">
    <property type="protein sequence ID" value="AFC25866.1"/>
    <property type="molecule type" value="Genomic_DNA"/>
</dbReference>
<dbReference type="eggNOG" id="COG5094">
    <property type="taxonomic scope" value="Bacteria"/>
</dbReference>
<name>H6KZU0_SAPGL</name>
<reference evidence="1 2" key="1">
    <citation type="journal article" date="2012" name="Stand. Genomic Sci.">
        <title>Complete genome sequencing and analysis of Saprospira grandis str. Lewin, a predatory marine bacterium.</title>
        <authorList>
            <person name="Saw J.H."/>
            <person name="Yuryev A."/>
            <person name="Kanbe M."/>
            <person name="Hou S."/>
            <person name="Young A.G."/>
            <person name="Aizawa S."/>
            <person name="Alam M."/>
        </authorList>
    </citation>
    <scope>NUCLEOTIDE SEQUENCE [LARGE SCALE GENOMIC DNA]</scope>
    <source>
        <strain evidence="1 2">Lewin</strain>
    </source>
</reference>
<evidence type="ECO:0000313" key="2">
    <source>
        <dbReference type="Proteomes" id="UP000007519"/>
    </source>
</evidence>
<dbReference type="AlphaFoldDB" id="H6KZU0"/>
<gene>
    <name evidence="1" type="ordered locus">SGRA_3138</name>
</gene>
<dbReference type="Proteomes" id="UP000007519">
    <property type="component" value="Chromosome"/>
</dbReference>
<organism evidence="1 2">
    <name type="scientific">Saprospira grandis (strain Lewin)</name>
    <dbReference type="NCBI Taxonomy" id="984262"/>
    <lineage>
        <taxon>Bacteria</taxon>
        <taxon>Pseudomonadati</taxon>
        <taxon>Bacteroidota</taxon>
        <taxon>Saprospiria</taxon>
        <taxon>Saprospirales</taxon>
        <taxon>Saprospiraceae</taxon>
        <taxon>Saprospira</taxon>
    </lineage>
</organism>
<protein>
    <submittedName>
        <fullName evidence="1">Uncharacterized protein</fullName>
    </submittedName>
</protein>
<dbReference type="KEGG" id="sgn:SGRA_3138"/>
<sequence>MQSWNLIIKQLLLGSAQAGPLPKESQLQLEHWQLQQIGQEQLELQYLQALAAQSLFKKAELPLGQLPEEAQKTKKIQDEQQAAPQKASWMLQQILSRRQEELLPAWIDLAHSQNWRVAPDNLADILTFGSRHKELRPAIISVLGQTGRYLAQFKRSWSYAAIKELQEEELAQADFSSLLFWLQQERRLDPANALKVIQQYWKEWSKKQRLEVLELLHIELSKADEAFLEEVQNDRRQEIRQAAVELLLLLPNTALEKRMQTALEQLIQYDGELLKVAAPEKLSTQLKKDGIREHYQAFSEGKNSNWLAQMIASVAPSYWAKNWELSPMACLQLALNSDYRQALIWGWSKAAHRLKDLDWLMAFHQLFMQNEPKGKQALFFSLEFLYYDLPSSFFNELAMAYLRASGKRSIDDEDPIMQLLLQEGQSWEAELGRQVLEAMKISLAQGFSVFQWNHKTLLKRAAFALDESLFEDKELLNDWPQLDYSWQKELDQFSAQISFRKELAQLKAL</sequence>
<evidence type="ECO:0000313" key="1">
    <source>
        <dbReference type="EMBL" id="AFC25866.1"/>
    </source>
</evidence>